<protein>
    <submittedName>
        <fullName evidence="5">Uncharacterized protein</fullName>
    </submittedName>
</protein>
<dbReference type="PANTHER" id="PTHR12652">
    <property type="entry name" value="PEROXISOMAL BIOGENESIS FACTOR 11"/>
    <property type="match status" value="1"/>
</dbReference>
<gene>
    <name evidence="5" type="ORF">BCR39DRAFT_461593</name>
</gene>
<proteinExistence type="predicted"/>
<evidence type="ECO:0000256" key="2">
    <source>
        <dbReference type="ARBA" id="ARBA00023136"/>
    </source>
</evidence>
<dbReference type="OrthoDB" id="10005898at2759"/>
<dbReference type="AlphaFoldDB" id="A0A1Y2BL39"/>
<dbReference type="InterPro" id="IPR008733">
    <property type="entry name" value="PEX11"/>
</dbReference>
<keyword evidence="3" id="KW-0576">Peroxisome</keyword>
<name>A0A1Y2BL39_9TREE</name>
<sequence length="266" mass="28867">MSKTLSPLASPQALLARLTKLTSTIPGLDASLMLAQYSSPIVIALLLRLAKFRANHPRLSLQMSRAGAVGVKVDGGFGLVKLAEGWARAAGSIGDARVIMRAFGLLPILQWLLALHPKPLSSLRRLLTLSMPASALHSPKTLPTLQILTLLCYYPLEHLSWLASKGVVPLTPQGAGLASLWSVRFWAAYVVLEIYKLRQNYLSLQKRTIEARSARPVVTTSEAEGYELQDKPANDSSAVSVPPSVEAVSTLRKEWEAWKTAVLVNG</sequence>
<comment type="subcellular location">
    <subcellularLocation>
        <location evidence="4">Peroxisome membrane</location>
    </subcellularLocation>
</comment>
<comment type="caution">
    <text evidence="5">The sequence shown here is derived from an EMBL/GenBank/DDBJ whole genome shotgun (WGS) entry which is preliminary data.</text>
</comment>
<accession>A0A1Y2BL39</accession>
<evidence type="ECO:0000256" key="3">
    <source>
        <dbReference type="ARBA" id="ARBA00023140"/>
    </source>
</evidence>
<dbReference type="PANTHER" id="PTHR12652:SF25">
    <property type="entry name" value="MICROBODY (PEROXISOME) PROLIFERATION PROTEIN PEROXIN 11C (EUROFUNG)"/>
    <property type="match status" value="1"/>
</dbReference>
<evidence type="ECO:0000256" key="1">
    <source>
        <dbReference type="ARBA" id="ARBA00022593"/>
    </source>
</evidence>
<dbReference type="Pfam" id="PF05648">
    <property type="entry name" value="PEX11"/>
    <property type="match status" value="1"/>
</dbReference>
<dbReference type="Proteomes" id="UP000193986">
    <property type="component" value="Unassembled WGS sequence"/>
</dbReference>
<keyword evidence="1" id="KW-0962">Peroxisome biogenesis</keyword>
<dbReference type="STRING" id="71784.A0A1Y2BL39"/>
<evidence type="ECO:0000313" key="6">
    <source>
        <dbReference type="Proteomes" id="UP000193986"/>
    </source>
</evidence>
<keyword evidence="6" id="KW-1185">Reference proteome</keyword>
<dbReference type="InParanoid" id="A0A1Y2BL39"/>
<dbReference type="GO" id="GO:0005778">
    <property type="term" value="C:peroxisomal membrane"/>
    <property type="evidence" value="ECO:0007669"/>
    <property type="project" value="UniProtKB-SubCell"/>
</dbReference>
<evidence type="ECO:0000256" key="4">
    <source>
        <dbReference type="ARBA" id="ARBA00046271"/>
    </source>
</evidence>
<dbReference type="GO" id="GO:0016559">
    <property type="term" value="P:peroxisome fission"/>
    <property type="evidence" value="ECO:0007669"/>
    <property type="project" value="InterPro"/>
</dbReference>
<evidence type="ECO:0000313" key="5">
    <source>
        <dbReference type="EMBL" id="ORY35488.1"/>
    </source>
</evidence>
<dbReference type="EMBL" id="MCFC01000001">
    <property type="protein sequence ID" value="ORY35488.1"/>
    <property type="molecule type" value="Genomic_DNA"/>
</dbReference>
<reference evidence="5 6" key="1">
    <citation type="submission" date="2016-07" db="EMBL/GenBank/DDBJ databases">
        <title>Pervasive Adenine N6-methylation of Active Genes in Fungi.</title>
        <authorList>
            <consortium name="DOE Joint Genome Institute"/>
            <person name="Mondo S.J."/>
            <person name="Dannebaum R.O."/>
            <person name="Kuo R.C."/>
            <person name="Labutti K."/>
            <person name="Haridas S."/>
            <person name="Kuo A."/>
            <person name="Salamov A."/>
            <person name="Ahrendt S.R."/>
            <person name="Lipzen A."/>
            <person name="Sullivan W."/>
            <person name="Andreopoulos W.B."/>
            <person name="Clum A."/>
            <person name="Lindquist E."/>
            <person name="Daum C."/>
            <person name="Ramamoorthy G.K."/>
            <person name="Gryganskyi A."/>
            <person name="Culley D."/>
            <person name="Magnuson J.K."/>
            <person name="James T.Y."/>
            <person name="O'Malley M.A."/>
            <person name="Stajich J.E."/>
            <person name="Spatafora J.W."/>
            <person name="Visel A."/>
            <person name="Grigoriev I.V."/>
        </authorList>
    </citation>
    <scope>NUCLEOTIDE SEQUENCE [LARGE SCALE GENOMIC DNA]</scope>
    <source>
        <strain evidence="5 6">68-887.2</strain>
    </source>
</reference>
<keyword evidence="2" id="KW-0472">Membrane</keyword>
<organism evidence="5 6">
    <name type="scientific">Naematelia encephala</name>
    <dbReference type="NCBI Taxonomy" id="71784"/>
    <lineage>
        <taxon>Eukaryota</taxon>
        <taxon>Fungi</taxon>
        <taxon>Dikarya</taxon>
        <taxon>Basidiomycota</taxon>
        <taxon>Agaricomycotina</taxon>
        <taxon>Tremellomycetes</taxon>
        <taxon>Tremellales</taxon>
        <taxon>Naemateliaceae</taxon>
        <taxon>Naematelia</taxon>
    </lineage>
</organism>